<organism evidence="1 2">
    <name type="scientific">Mycobacterium novum</name>
    <dbReference type="NCBI Taxonomy" id="2492438"/>
    <lineage>
        <taxon>Bacteria</taxon>
        <taxon>Bacillati</taxon>
        <taxon>Actinomycetota</taxon>
        <taxon>Actinomycetes</taxon>
        <taxon>Mycobacteriales</taxon>
        <taxon>Mycobacteriaceae</taxon>
        <taxon>Mycobacterium</taxon>
    </lineage>
</organism>
<evidence type="ECO:0000313" key="2">
    <source>
        <dbReference type="Proteomes" id="UP000466997"/>
    </source>
</evidence>
<accession>A0A7I7JP20</accession>
<dbReference type="EMBL" id="AP022562">
    <property type="protein sequence ID" value="BBX13576.1"/>
    <property type="molecule type" value="Genomic_DNA"/>
</dbReference>
<dbReference type="Proteomes" id="UP000466997">
    <property type="component" value="Chromosome"/>
</dbReference>
<reference evidence="1 2" key="1">
    <citation type="journal article" date="2019" name="Emerg. Microbes Infect.">
        <title>Comprehensive subspecies identification of 175 nontuberculous mycobacteria species based on 7547 genomic profiles.</title>
        <authorList>
            <person name="Matsumoto Y."/>
            <person name="Kinjo T."/>
            <person name="Motooka D."/>
            <person name="Nabeya D."/>
            <person name="Jung N."/>
            <person name="Uechi K."/>
            <person name="Horii T."/>
            <person name="Iida T."/>
            <person name="Fujita J."/>
            <person name="Nakamura S."/>
        </authorList>
    </citation>
    <scope>NUCLEOTIDE SEQUENCE [LARGE SCALE GENOMIC DNA]</scope>
    <source>
        <strain evidence="1 2">JCM 6391</strain>
    </source>
</reference>
<evidence type="ECO:0000313" key="1">
    <source>
        <dbReference type="EMBL" id="BBX13576.1"/>
    </source>
</evidence>
<protein>
    <submittedName>
        <fullName evidence="1">Uncharacterized protein</fullName>
    </submittedName>
</protein>
<dbReference type="KEGG" id="mnm:MNVM_26570"/>
<sequence>MTSRTPARFSSLSATAVTEQLRSNAMAAVWSRSVMKRRSRADVRPAQNVPMLENIQYQNQMTRPVPPHAAT</sequence>
<keyword evidence="2" id="KW-1185">Reference proteome</keyword>
<dbReference type="AlphaFoldDB" id="A0A7I7JP20"/>
<gene>
    <name evidence="1" type="ORF">MNVM_26570</name>
</gene>
<name>A0A7I7JP20_9MYCO</name>
<proteinExistence type="predicted"/>